<protein>
    <submittedName>
        <fullName evidence="2">Uncharacterized protein LOC123614830</fullName>
    </submittedName>
</protein>
<accession>A0AC58RC27</accession>
<gene>
    <name evidence="2" type="primary">LOC123614830</name>
</gene>
<evidence type="ECO:0000313" key="1">
    <source>
        <dbReference type="Proteomes" id="UP001732780"/>
    </source>
</evidence>
<name>A0AC58RC27_CAMBA</name>
<sequence length="330" mass="34940">MGTCSDPETLEGINPCWGAYGGRNLETHSKSLMSLEVARGPVPGTLGSRLPFCSPEAAAPGYVRVRIRAPRLAALPLSPWNLGPGPAPCLVPAQRRPAPPPGSPGDSLARTPPGLTAGTRQRPKSEVSRPEAEGGEKRVRDTAVDPGSRRACGWAAQGSPAAGGQRTAPGPVWAPPGGETLTLHPALWLPLLDPSAAARGAQKRGANPASPPAPHAVSLREHVSASGASWKSSLQTAGCLRQKAFRLGRSLMSQTYPSKKRQPRGGENVHRSWQFLPWGTCASSHQARMPLPGALLTLLAPTQVPCLEETLTMLRETFQISCQEILERKH</sequence>
<dbReference type="Proteomes" id="UP001732780">
    <property type="component" value="Chromosome 13"/>
</dbReference>
<proteinExistence type="predicted"/>
<dbReference type="RefSeq" id="XP_074232068.1">
    <property type="nucleotide sequence ID" value="XM_074375967.1"/>
</dbReference>
<keyword evidence="1" id="KW-1185">Reference proteome</keyword>
<evidence type="ECO:0000313" key="2">
    <source>
        <dbReference type="RefSeq" id="XP_074232068.1"/>
    </source>
</evidence>
<organism evidence="1 2">
    <name type="scientific">Camelus bactrianus</name>
    <name type="common">Bactrian camel</name>
    <dbReference type="NCBI Taxonomy" id="9837"/>
    <lineage>
        <taxon>Eukaryota</taxon>
        <taxon>Metazoa</taxon>
        <taxon>Chordata</taxon>
        <taxon>Craniata</taxon>
        <taxon>Vertebrata</taxon>
        <taxon>Euteleostomi</taxon>
        <taxon>Mammalia</taxon>
        <taxon>Eutheria</taxon>
        <taxon>Laurasiatheria</taxon>
        <taxon>Artiodactyla</taxon>
        <taxon>Tylopoda</taxon>
        <taxon>Camelidae</taxon>
        <taxon>Camelus</taxon>
    </lineage>
</organism>
<reference evidence="2" key="1">
    <citation type="submission" date="2025-08" db="UniProtKB">
        <authorList>
            <consortium name="RefSeq"/>
        </authorList>
    </citation>
    <scope>IDENTIFICATION</scope>
    <source>
        <tissue evidence="2">Blood</tissue>
    </source>
</reference>